<accession>A0AAV4CIN5</accession>
<dbReference type="AlphaFoldDB" id="A0AAV4CIN5"/>
<dbReference type="EMBL" id="BLXT01006392">
    <property type="protein sequence ID" value="GFO31455.1"/>
    <property type="molecule type" value="Genomic_DNA"/>
</dbReference>
<proteinExistence type="predicted"/>
<protein>
    <submittedName>
        <fullName evidence="1">Uncharacterized protein</fullName>
    </submittedName>
</protein>
<gene>
    <name evidence="1" type="ORF">PoB_005796000</name>
</gene>
<sequence>MIPACPPAPVKQHKLCSRVNKDSLEDEPACARCLNLQNDHHLNLSIQQYLRMQIHLCTRVAHLPVTKALAPKKNCGVQKVSLKHNKGILPRPF</sequence>
<organism evidence="1 2">
    <name type="scientific">Plakobranchus ocellatus</name>
    <dbReference type="NCBI Taxonomy" id="259542"/>
    <lineage>
        <taxon>Eukaryota</taxon>
        <taxon>Metazoa</taxon>
        <taxon>Spiralia</taxon>
        <taxon>Lophotrochozoa</taxon>
        <taxon>Mollusca</taxon>
        <taxon>Gastropoda</taxon>
        <taxon>Heterobranchia</taxon>
        <taxon>Euthyneura</taxon>
        <taxon>Panpulmonata</taxon>
        <taxon>Sacoglossa</taxon>
        <taxon>Placobranchoidea</taxon>
        <taxon>Plakobranchidae</taxon>
        <taxon>Plakobranchus</taxon>
    </lineage>
</organism>
<comment type="caution">
    <text evidence="1">The sequence shown here is derived from an EMBL/GenBank/DDBJ whole genome shotgun (WGS) entry which is preliminary data.</text>
</comment>
<evidence type="ECO:0000313" key="1">
    <source>
        <dbReference type="EMBL" id="GFO31455.1"/>
    </source>
</evidence>
<dbReference type="Proteomes" id="UP000735302">
    <property type="component" value="Unassembled WGS sequence"/>
</dbReference>
<evidence type="ECO:0000313" key="2">
    <source>
        <dbReference type="Proteomes" id="UP000735302"/>
    </source>
</evidence>
<reference evidence="1 2" key="1">
    <citation type="journal article" date="2021" name="Elife">
        <title>Chloroplast acquisition without the gene transfer in kleptoplastic sea slugs, Plakobranchus ocellatus.</title>
        <authorList>
            <person name="Maeda T."/>
            <person name="Takahashi S."/>
            <person name="Yoshida T."/>
            <person name="Shimamura S."/>
            <person name="Takaki Y."/>
            <person name="Nagai Y."/>
            <person name="Toyoda A."/>
            <person name="Suzuki Y."/>
            <person name="Arimoto A."/>
            <person name="Ishii H."/>
            <person name="Satoh N."/>
            <person name="Nishiyama T."/>
            <person name="Hasebe M."/>
            <person name="Maruyama T."/>
            <person name="Minagawa J."/>
            <person name="Obokata J."/>
            <person name="Shigenobu S."/>
        </authorList>
    </citation>
    <scope>NUCLEOTIDE SEQUENCE [LARGE SCALE GENOMIC DNA]</scope>
</reference>
<keyword evidence="2" id="KW-1185">Reference proteome</keyword>
<name>A0AAV4CIN5_9GAST</name>